<dbReference type="GO" id="GO:0002218">
    <property type="term" value="P:activation of innate immune response"/>
    <property type="evidence" value="ECO:0007669"/>
    <property type="project" value="TreeGrafter"/>
</dbReference>
<feature type="domain" description="Mab-21-like nucleotidyltransferase" evidence="3">
    <location>
        <begin position="297"/>
        <end position="476"/>
    </location>
</feature>
<dbReference type="GeneID" id="115596247"/>
<dbReference type="GO" id="GO:0003682">
    <property type="term" value="F:chromatin binding"/>
    <property type="evidence" value="ECO:0007669"/>
    <property type="project" value="TreeGrafter"/>
</dbReference>
<dbReference type="SMART" id="SM01265">
    <property type="entry name" value="Mab-21"/>
    <property type="match status" value="1"/>
</dbReference>
<dbReference type="OrthoDB" id="6054650at2759"/>
<dbReference type="GO" id="GO:0002230">
    <property type="term" value="P:positive regulation of defense response to virus by host"/>
    <property type="evidence" value="ECO:0007669"/>
    <property type="project" value="TreeGrafter"/>
</dbReference>
<dbReference type="PANTHER" id="PTHR10656:SF35">
    <property type="entry name" value="CYCLIC GMP-AMP SYNTHASE"/>
    <property type="match status" value="1"/>
</dbReference>
<dbReference type="InterPro" id="IPR024810">
    <property type="entry name" value="MAB21L/cGLR"/>
</dbReference>
<evidence type="ECO:0000313" key="5">
    <source>
        <dbReference type="Ensembl" id="ENSSAUP00010044372.1"/>
    </source>
</evidence>
<dbReference type="GO" id="GO:0045087">
    <property type="term" value="P:innate immune response"/>
    <property type="evidence" value="ECO:0007669"/>
    <property type="project" value="Ensembl"/>
</dbReference>
<gene>
    <name evidence="5" type="primary">CGAS</name>
    <name evidence="5" type="synonym">cgasa</name>
</gene>
<evidence type="ECO:0000313" key="6">
    <source>
        <dbReference type="Proteomes" id="UP000472265"/>
    </source>
</evidence>
<dbReference type="FunFam" id="1.10.1410.40:FF:000007">
    <property type="entry name" value="Cyclic GMP-AMP synthase"/>
    <property type="match status" value="1"/>
</dbReference>
<dbReference type="GeneTree" id="ENSGT01050000244827"/>
<dbReference type="GO" id="GO:0032481">
    <property type="term" value="P:positive regulation of type I interferon production"/>
    <property type="evidence" value="ECO:0007669"/>
    <property type="project" value="TreeGrafter"/>
</dbReference>
<reference evidence="5" key="1">
    <citation type="submission" date="2021-04" db="EMBL/GenBank/DDBJ databases">
        <authorList>
            <consortium name="Wellcome Sanger Institute Data Sharing"/>
        </authorList>
    </citation>
    <scope>NUCLEOTIDE SEQUENCE [LARGE SCALE GENOMIC DNA]</scope>
</reference>
<proteinExistence type="inferred from homology"/>
<comment type="similarity">
    <text evidence="1">Belongs to the mab-21 family.</text>
</comment>
<dbReference type="GO" id="GO:0005634">
    <property type="term" value="C:nucleus"/>
    <property type="evidence" value="ECO:0007669"/>
    <property type="project" value="TreeGrafter"/>
</dbReference>
<keyword evidence="6" id="KW-1185">Reference proteome</keyword>
<dbReference type="FunCoup" id="A0A671WZN6">
    <property type="interactions" value="425"/>
</dbReference>
<organism evidence="5 6">
    <name type="scientific">Sparus aurata</name>
    <name type="common">Gilthead sea bream</name>
    <dbReference type="NCBI Taxonomy" id="8175"/>
    <lineage>
        <taxon>Eukaryota</taxon>
        <taxon>Metazoa</taxon>
        <taxon>Chordata</taxon>
        <taxon>Craniata</taxon>
        <taxon>Vertebrata</taxon>
        <taxon>Euteleostomi</taxon>
        <taxon>Actinopterygii</taxon>
        <taxon>Neopterygii</taxon>
        <taxon>Teleostei</taxon>
        <taxon>Neoteleostei</taxon>
        <taxon>Acanthomorphata</taxon>
        <taxon>Eupercaria</taxon>
        <taxon>Spariformes</taxon>
        <taxon>Sparidae</taxon>
        <taxon>Sparus</taxon>
    </lineage>
</organism>
<dbReference type="Pfam" id="PF20266">
    <property type="entry name" value="Mab-21_C"/>
    <property type="match status" value="1"/>
</dbReference>
<dbReference type="Gene3D" id="3.30.460.90">
    <property type="match status" value="1"/>
</dbReference>
<feature type="compositionally biased region" description="Basic and acidic residues" evidence="2">
    <location>
        <begin position="62"/>
        <end position="94"/>
    </location>
</feature>
<dbReference type="GO" id="GO:2000042">
    <property type="term" value="P:negative regulation of double-strand break repair via homologous recombination"/>
    <property type="evidence" value="ECO:0007669"/>
    <property type="project" value="TreeGrafter"/>
</dbReference>
<dbReference type="GO" id="GO:0035861">
    <property type="term" value="C:site of double-strand break"/>
    <property type="evidence" value="ECO:0007669"/>
    <property type="project" value="TreeGrafter"/>
</dbReference>
<reference evidence="5" key="2">
    <citation type="submission" date="2025-08" db="UniProtKB">
        <authorList>
            <consortium name="Ensembl"/>
        </authorList>
    </citation>
    <scope>IDENTIFICATION</scope>
</reference>
<evidence type="ECO:0000259" key="4">
    <source>
        <dbReference type="Pfam" id="PF20266"/>
    </source>
</evidence>
<protein>
    <submittedName>
        <fullName evidence="5">Cyclic GMP-AMP synthase</fullName>
    </submittedName>
</protein>
<dbReference type="GO" id="GO:0006974">
    <property type="term" value="P:DNA damage response"/>
    <property type="evidence" value="ECO:0007669"/>
    <property type="project" value="TreeGrafter"/>
</dbReference>
<dbReference type="GO" id="GO:0071360">
    <property type="term" value="P:cellular response to exogenous dsRNA"/>
    <property type="evidence" value="ECO:0007669"/>
    <property type="project" value="TreeGrafter"/>
</dbReference>
<dbReference type="InParanoid" id="A0A671WZN6"/>
<dbReference type="PANTHER" id="PTHR10656">
    <property type="entry name" value="CELL FATE DETERMINING PROTEIN MAB21-RELATED"/>
    <property type="match status" value="1"/>
</dbReference>
<dbReference type="AlphaFoldDB" id="A0A671WZN6"/>
<dbReference type="GO" id="GO:0038001">
    <property type="term" value="P:paracrine signaling"/>
    <property type="evidence" value="ECO:0007669"/>
    <property type="project" value="TreeGrafter"/>
</dbReference>
<name>A0A671WZN6_SPAAU</name>
<dbReference type="GO" id="GO:0061501">
    <property type="term" value="F:2',3'-cyclic GMP-AMP synthase activity"/>
    <property type="evidence" value="ECO:0007669"/>
    <property type="project" value="Ensembl"/>
</dbReference>
<sequence length="615" mass="68897">MTGRGRPRKDKSPDKKCAKGKTRPEEIKPATLLKCTGKENRGESQSGTAMEQKAKEQKKKNHTEEKPSAQGKQKEETKKHSTEEQQRTPTEHTKAKTCGARPKTTVGIKKTHTAKDSPKTGKAKTCGGNIKLQEKFPKEVMTMWPEMLKDATKASPQTAKAKTCGRKAELQVQFAEEPSKDNLDACVQTPKPKARAGKVKSPPQFAEKTATTPLEKPKSIVRDKRRADKVKSAEKLPEKAAVDSILSKTLVNLKIRKKEISDAAEVVNKITNAIINHMKQKSECFKEVGNPLRSGSYYEKLKISKPDEFDVMVPMLVDRASVEPFGKDGAFYSVGLKRGNNPLKKFQEEDTLSASDMLKEFREEVKKSVKGFTEWEVTKKKRGCPAVTLITQVKSITISLDIVLCLMVKSSWPSFTNDGLKIEGWLGTKVKREYKQSGYYLVPKYEGNGNREDDGVLAKDSWRVSFSHIEKAIMKNHGSEKTCCEQGGARCCRKDCLKLLKNLLSELKESDSSFDKFCSYHVKTTLLHACCSRTKDTDWSASSLSHCFQQLLQDFVAHLESGELNNFFIPTQNLLSGPGPKKCNMLACRIREECDRGFPIFQQKLQYGHKVTATS</sequence>
<dbReference type="Ensembl" id="ENSSAUT00010046676.1">
    <property type="protein sequence ID" value="ENSSAUP00010044372.1"/>
    <property type="gene ID" value="ENSSAUG00010018571.1"/>
</dbReference>
<feature type="domain" description="Mab-21-like HhH/H2TH-like" evidence="4">
    <location>
        <begin position="492"/>
        <end position="590"/>
    </location>
</feature>
<feature type="region of interest" description="Disordered" evidence="2">
    <location>
        <begin position="1"/>
        <end position="130"/>
    </location>
</feature>
<dbReference type="OMA" id="IECWLGH"/>
<dbReference type="InterPro" id="IPR046903">
    <property type="entry name" value="Mab-21-like_nuc_Trfase"/>
</dbReference>
<dbReference type="GO" id="GO:0003690">
    <property type="term" value="F:double-stranded DNA binding"/>
    <property type="evidence" value="ECO:0007669"/>
    <property type="project" value="TreeGrafter"/>
</dbReference>
<feature type="region of interest" description="Disordered" evidence="2">
    <location>
        <begin position="191"/>
        <end position="216"/>
    </location>
</feature>
<dbReference type="Gene3D" id="1.10.1410.40">
    <property type="match status" value="1"/>
</dbReference>
<dbReference type="GO" id="GO:0006144">
    <property type="term" value="P:purine nucleobase metabolic process"/>
    <property type="evidence" value="ECO:0007669"/>
    <property type="project" value="Ensembl"/>
</dbReference>
<dbReference type="GO" id="GO:0005829">
    <property type="term" value="C:cytosol"/>
    <property type="evidence" value="ECO:0007669"/>
    <property type="project" value="TreeGrafter"/>
</dbReference>
<dbReference type="Proteomes" id="UP000472265">
    <property type="component" value="Chromosome 15"/>
</dbReference>
<dbReference type="RefSeq" id="XP_030296993.1">
    <property type="nucleotide sequence ID" value="XM_030441133.1"/>
</dbReference>
<evidence type="ECO:0000259" key="3">
    <source>
        <dbReference type="Pfam" id="PF03281"/>
    </source>
</evidence>
<dbReference type="InterPro" id="IPR046906">
    <property type="entry name" value="Mab-21_HhH/H2TH-like"/>
</dbReference>
<reference evidence="5" key="3">
    <citation type="submission" date="2025-09" db="UniProtKB">
        <authorList>
            <consortium name="Ensembl"/>
        </authorList>
    </citation>
    <scope>IDENTIFICATION</scope>
</reference>
<accession>A0A671WZN6</accession>
<feature type="compositionally biased region" description="Basic and acidic residues" evidence="2">
    <location>
        <begin position="10"/>
        <end position="28"/>
    </location>
</feature>
<evidence type="ECO:0000256" key="1">
    <source>
        <dbReference type="ARBA" id="ARBA00008307"/>
    </source>
</evidence>
<evidence type="ECO:0000256" key="2">
    <source>
        <dbReference type="SAM" id="MobiDB-lite"/>
    </source>
</evidence>
<dbReference type="Pfam" id="PF03281">
    <property type="entry name" value="Mab-21"/>
    <property type="match status" value="1"/>
</dbReference>